<protein>
    <submittedName>
        <fullName evidence="1">Uncharacterized protein</fullName>
    </submittedName>
</protein>
<proteinExistence type="predicted"/>
<accession>A0A0A9GFI5</accession>
<dbReference type="AlphaFoldDB" id="A0A0A9GFI5"/>
<sequence length="50" mass="5811">MMPVDLVDKRNMGLVTQSTQLHPCVLEACFPCGRWCRRARRPTRPRCRAP</sequence>
<dbReference type="EMBL" id="GBRH01175717">
    <property type="protein sequence ID" value="JAE22179.1"/>
    <property type="molecule type" value="Transcribed_RNA"/>
</dbReference>
<organism evidence="1">
    <name type="scientific">Arundo donax</name>
    <name type="common">Giant reed</name>
    <name type="synonym">Donax arundinaceus</name>
    <dbReference type="NCBI Taxonomy" id="35708"/>
    <lineage>
        <taxon>Eukaryota</taxon>
        <taxon>Viridiplantae</taxon>
        <taxon>Streptophyta</taxon>
        <taxon>Embryophyta</taxon>
        <taxon>Tracheophyta</taxon>
        <taxon>Spermatophyta</taxon>
        <taxon>Magnoliopsida</taxon>
        <taxon>Liliopsida</taxon>
        <taxon>Poales</taxon>
        <taxon>Poaceae</taxon>
        <taxon>PACMAD clade</taxon>
        <taxon>Arundinoideae</taxon>
        <taxon>Arundineae</taxon>
        <taxon>Arundo</taxon>
    </lineage>
</organism>
<name>A0A0A9GFI5_ARUDO</name>
<reference evidence="1" key="2">
    <citation type="journal article" date="2015" name="Data Brief">
        <title>Shoot transcriptome of the giant reed, Arundo donax.</title>
        <authorList>
            <person name="Barrero R.A."/>
            <person name="Guerrero F.D."/>
            <person name="Moolhuijzen P."/>
            <person name="Goolsby J.A."/>
            <person name="Tidwell J."/>
            <person name="Bellgard S.E."/>
            <person name="Bellgard M.I."/>
        </authorList>
    </citation>
    <scope>NUCLEOTIDE SEQUENCE</scope>
    <source>
        <tissue evidence="1">Shoot tissue taken approximately 20 cm above the soil surface</tissue>
    </source>
</reference>
<reference evidence="1" key="1">
    <citation type="submission" date="2014-09" db="EMBL/GenBank/DDBJ databases">
        <authorList>
            <person name="Magalhaes I.L.F."/>
            <person name="Oliveira U."/>
            <person name="Santos F.R."/>
            <person name="Vidigal T.H.D.A."/>
            <person name="Brescovit A.D."/>
            <person name="Santos A.J."/>
        </authorList>
    </citation>
    <scope>NUCLEOTIDE SEQUENCE</scope>
    <source>
        <tissue evidence="1">Shoot tissue taken approximately 20 cm above the soil surface</tissue>
    </source>
</reference>
<evidence type="ECO:0000313" key="1">
    <source>
        <dbReference type="EMBL" id="JAE22179.1"/>
    </source>
</evidence>